<dbReference type="SUPFAM" id="SSF50494">
    <property type="entry name" value="Trypsin-like serine proteases"/>
    <property type="match status" value="1"/>
</dbReference>
<dbReference type="InterPro" id="IPR004236">
    <property type="entry name" value="Pept_S1_alpha_lytic"/>
</dbReference>
<evidence type="ECO:0000256" key="5">
    <source>
        <dbReference type="ARBA" id="ARBA00022825"/>
    </source>
</evidence>
<dbReference type="InterPro" id="IPR001316">
    <property type="entry name" value="Pept_S1A_streptogrisin"/>
</dbReference>
<comment type="similarity">
    <text evidence="1">Belongs to the peptidase S1 family.</text>
</comment>
<dbReference type="InterPro" id="IPR043504">
    <property type="entry name" value="Peptidase_S1_PA_chymotrypsin"/>
</dbReference>
<evidence type="ECO:0000259" key="9">
    <source>
        <dbReference type="Pfam" id="PF00089"/>
    </source>
</evidence>
<evidence type="ECO:0000256" key="3">
    <source>
        <dbReference type="ARBA" id="ARBA00022729"/>
    </source>
</evidence>
<dbReference type="PROSITE" id="PS00135">
    <property type="entry name" value="TRYPSIN_SER"/>
    <property type="match status" value="1"/>
</dbReference>
<keyword evidence="12" id="KW-1185">Reference proteome</keyword>
<dbReference type="PROSITE" id="PS00134">
    <property type="entry name" value="TRYPSIN_HIS"/>
    <property type="match status" value="1"/>
</dbReference>
<dbReference type="PRINTS" id="PR00861">
    <property type="entry name" value="ALYTICPTASE"/>
</dbReference>
<dbReference type="InterPro" id="IPR009003">
    <property type="entry name" value="Peptidase_S1_PA"/>
</dbReference>
<evidence type="ECO:0000256" key="1">
    <source>
        <dbReference type="ARBA" id="ARBA00007664"/>
    </source>
</evidence>
<keyword evidence="8" id="KW-1133">Transmembrane helix</keyword>
<dbReference type="GO" id="GO:0008233">
    <property type="term" value="F:peptidase activity"/>
    <property type="evidence" value="ECO:0007669"/>
    <property type="project" value="UniProtKB-KW"/>
</dbReference>
<dbReference type="Gene3D" id="3.30.300.50">
    <property type="match status" value="2"/>
</dbReference>
<evidence type="ECO:0000313" key="11">
    <source>
        <dbReference type="EMBL" id="NRN66038.1"/>
    </source>
</evidence>
<keyword evidence="2 11" id="KW-0645">Protease</keyword>
<dbReference type="InterPro" id="IPR018114">
    <property type="entry name" value="TRYPSIN_HIS"/>
</dbReference>
<dbReference type="Gene3D" id="2.40.10.10">
    <property type="entry name" value="Trypsin-like serine proteases"/>
    <property type="match status" value="2"/>
</dbReference>
<sequence length="396" mass="41107">MGSHRVDEPRPFNRRILVGLVIGVTVSATLTAIATTNQSPVAHETVEVGSSIPLEPTMRKDVRLTPDEAKARAREEAHLSKMVDSLRRKLGNAYAGAWYDNTKRKLMVGIIDRAYLGDVQRAGAEPRMMKNNLAGLVGQKTRIDRMGGSAPSSIFSWYVDPATNSVVIEAKKDGTADEFIEKAKGNGDLVRVERSDREPRVLADVIGGRGFTVGDARCSIGFSATTPAGTKHFITAGHCTAAGAVVLSDGLEFGRVNAGTFDTDGDFGLVDVTDPAAGIPASSVDTRDGGPITVTGTEVAPVGASVCRSGATSGFACGEITAIDETVNYGEGRIVRGLTRTSVCAEPGDSGGPFVSGTQAQGVTSGGIGDCASAGTTFFQPINEAATKLGVTVVTG</sequence>
<dbReference type="CDD" id="cd21112">
    <property type="entry name" value="alphaLP-like"/>
    <property type="match status" value="1"/>
</dbReference>
<dbReference type="InterPro" id="IPR033116">
    <property type="entry name" value="TRYPSIN_SER"/>
</dbReference>
<dbReference type="GO" id="GO:0006508">
    <property type="term" value="P:proteolysis"/>
    <property type="evidence" value="ECO:0007669"/>
    <property type="project" value="UniProtKB-KW"/>
</dbReference>
<feature type="domain" description="Peptidase S1A alpha-lytic prodomain" evidence="10">
    <location>
        <begin position="132"/>
        <end position="186"/>
    </location>
</feature>
<evidence type="ECO:0000256" key="2">
    <source>
        <dbReference type="ARBA" id="ARBA00022670"/>
    </source>
</evidence>
<evidence type="ECO:0000256" key="8">
    <source>
        <dbReference type="SAM" id="Phobius"/>
    </source>
</evidence>
<keyword evidence="3" id="KW-0732">Signal</keyword>
<keyword evidence="8" id="KW-0472">Membrane</keyword>
<reference evidence="11 12" key="1">
    <citation type="submission" date="2020-01" db="EMBL/GenBank/DDBJ databases">
        <title>Kibdelosporangium persica a novel Actinomycetes from a hot desert in Iran.</title>
        <authorList>
            <person name="Safaei N."/>
            <person name="Zaburannyi N."/>
            <person name="Mueller R."/>
            <person name="Wink J."/>
        </authorList>
    </citation>
    <scope>NUCLEOTIDE SEQUENCE [LARGE SCALE GENOMIC DNA]</scope>
    <source>
        <strain evidence="11 12">4NS15</strain>
    </source>
</reference>
<keyword evidence="7" id="KW-1015">Disulfide bond</keyword>
<evidence type="ECO:0000259" key="10">
    <source>
        <dbReference type="Pfam" id="PF02983"/>
    </source>
</evidence>
<name>A0ABX2F3Y2_9PSEU</name>
<gene>
    <name evidence="11" type="ORF">GC106_32560</name>
</gene>
<comment type="caution">
    <text evidence="11">The sequence shown here is derived from an EMBL/GenBank/DDBJ whole genome shotgun (WGS) entry which is preliminary data.</text>
</comment>
<dbReference type="Proteomes" id="UP000763557">
    <property type="component" value="Unassembled WGS sequence"/>
</dbReference>
<feature type="transmembrane region" description="Helical" evidence="8">
    <location>
        <begin position="12"/>
        <end position="34"/>
    </location>
</feature>
<dbReference type="Pfam" id="PF00089">
    <property type="entry name" value="Trypsin"/>
    <property type="match status" value="1"/>
</dbReference>
<protein>
    <submittedName>
        <fullName evidence="11">Alpha-lytic protease</fullName>
    </submittedName>
</protein>
<feature type="domain" description="Peptidase S1" evidence="9">
    <location>
        <begin position="229"/>
        <end position="386"/>
    </location>
</feature>
<dbReference type="InterPro" id="IPR001254">
    <property type="entry name" value="Trypsin_dom"/>
</dbReference>
<proteinExistence type="inferred from homology"/>
<keyword evidence="6" id="KW-0865">Zymogen</keyword>
<dbReference type="Pfam" id="PF02983">
    <property type="entry name" value="Pro_Al_protease"/>
    <property type="match status" value="1"/>
</dbReference>
<dbReference type="InterPro" id="IPR035070">
    <property type="entry name" value="Streptogrisin_prodomain"/>
</dbReference>
<evidence type="ECO:0000256" key="6">
    <source>
        <dbReference type="ARBA" id="ARBA00023145"/>
    </source>
</evidence>
<keyword evidence="5" id="KW-0720">Serine protease</keyword>
<evidence type="ECO:0000256" key="7">
    <source>
        <dbReference type="ARBA" id="ARBA00023157"/>
    </source>
</evidence>
<evidence type="ECO:0000313" key="12">
    <source>
        <dbReference type="Proteomes" id="UP000763557"/>
    </source>
</evidence>
<dbReference type="PIRSF" id="PIRSF001134">
    <property type="entry name" value="Streptogrisin"/>
    <property type="match status" value="1"/>
</dbReference>
<accession>A0ABX2F3Y2</accession>
<keyword evidence="4" id="KW-0378">Hydrolase</keyword>
<keyword evidence="8" id="KW-0812">Transmembrane</keyword>
<organism evidence="11 12">
    <name type="scientific">Kibdelosporangium persicum</name>
    <dbReference type="NCBI Taxonomy" id="2698649"/>
    <lineage>
        <taxon>Bacteria</taxon>
        <taxon>Bacillati</taxon>
        <taxon>Actinomycetota</taxon>
        <taxon>Actinomycetes</taxon>
        <taxon>Pseudonocardiales</taxon>
        <taxon>Pseudonocardiaceae</taxon>
        <taxon>Kibdelosporangium</taxon>
    </lineage>
</organism>
<evidence type="ECO:0000256" key="4">
    <source>
        <dbReference type="ARBA" id="ARBA00022801"/>
    </source>
</evidence>
<dbReference type="EMBL" id="JAAATY010000008">
    <property type="protein sequence ID" value="NRN66038.1"/>
    <property type="molecule type" value="Genomic_DNA"/>
</dbReference>